<evidence type="ECO:0000256" key="9">
    <source>
        <dbReference type="ARBA" id="ARBA00023242"/>
    </source>
</evidence>
<evidence type="ECO:0000256" key="1">
    <source>
        <dbReference type="ARBA" id="ARBA00000582"/>
    </source>
</evidence>
<comment type="catalytic activity">
    <reaction evidence="10">
        <text>ATP + H2O = ADP + phosphate + H(+)</text>
        <dbReference type="Rhea" id="RHEA:13065"/>
        <dbReference type="ChEBI" id="CHEBI:15377"/>
        <dbReference type="ChEBI" id="CHEBI:15378"/>
        <dbReference type="ChEBI" id="CHEBI:30616"/>
        <dbReference type="ChEBI" id="CHEBI:43474"/>
        <dbReference type="ChEBI" id="CHEBI:456216"/>
    </reaction>
</comment>
<dbReference type="HAMAP" id="MF_00039">
    <property type="entry name" value="Adenylate_kinase_AK6"/>
    <property type="match status" value="1"/>
</dbReference>
<name>A0A1S5YDM0_TAESO</name>
<dbReference type="EMBL" id="KY124275">
    <property type="protein sequence ID" value="AQQ80210.1"/>
    <property type="molecule type" value="mRNA"/>
</dbReference>
<dbReference type="GO" id="GO:0042274">
    <property type="term" value="P:ribosomal small subunit biogenesis"/>
    <property type="evidence" value="ECO:0007669"/>
    <property type="project" value="UniProtKB-UniRule"/>
</dbReference>
<feature type="binding site" evidence="10">
    <location>
        <position position="102"/>
    </location>
    <ligand>
        <name>ATP</name>
        <dbReference type="ChEBI" id="CHEBI:30616"/>
    </ligand>
</feature>
<dbReference type="GO" id="GO:0004017">
    <property type="term" value="F:AMP kinase activity"/>
    <property type="evidence" value="ECO:0007669"/>
    <property type="project" value="UniProtKB-UniRule"/>
</dbReference>
<dbReference type="InterPro" id="IPR020618">
    <property type="entry name" value="Adenyl_kinase_AK6"/>
</dbReference>
<dbReference type="PANTHER" id="PTHR12595">
    <property type="entry name" value="POS9-ACTIVATING FACTOR FAP7-RELATED"/>
    <property type="match status" value="1"/>
</dbReference>
<keyword evidence="4 10" id="KW-0698">rRNA processing</keyword>
<dbReference type="FunFam" id="3.40.50.300:FF:000372">
    <property type="entry name" value="Adenylate kinase isoenzyme 6 homolog"/>
    <property type="match status" value="1"/>
</dbReference>
<comment type="subunit">
    <text evidence="10">Monomer and homodimer. Interacts with small ribosomal subunit protein uS11. Not a structural component of 43S pre-ribosomes, but transiently interacts with them by binding to uS11.</text>
</comment>
<feature type="binding site" evidence="10">
    <location>
        <position position="98"/>
    </location>
    <ligand>
        <name>ATP</name>
        <dbReference type="ChEBI" id="CHEBI:30616"/>
    </ligand>
</feature>
<dbReference type="GO" id="GO:0005737">
    <property type="term" value="C:cytoplasm"/>
    <property type="evidence" value="ECO:0007669"/>
    <property type="project" value="UniProtKB-SubCell"/>
</dbReference>
<organism evidence="11">
    <name type="scientific">Taenia solium</name>
    <name type="common">Pork tapeworm</name>
    <dbReference type="NCBI Taxonomy" id="6204"/>
    <lineage>
        <taxon>Eukaryota</taxon>
        <taxon>Metazoa</taxon>
        <taxon>Spiralia</taxon>
        <taxon>Lophotrochozoa</taxon>
        <taxon>Platyhelminthes</taxon>
        <taxon>Cestoda</taxon>
        <taxon>Eucestoda</taxon>
        <taxon>Cyclophyllidea</taxon>
        <taxon>Taeniidae</taxon>
        <taxon>Taenia</taxon>
    </lineage>
</organism>
<proteinExistence type="evidence at transcript level"/>
<dbReference type="Pfam" id="PF13238">
    <property type="entry name" value="AAA_18"/>
    <property type="match status" value="1"/>
</dbReference>
<dbReference type="SUPFAM" id="SSF52540">
    <property type="entry name" value="P-loop containing nucleoside triphosphate hydrolases"/>
    <property type="match status" value="1"/>
</dbReference>
<comment type="caution">
    <text evidence="10">Lacks conserved residue(s) required for the propagation of feature annotation.</text>
</comment>
<feature type="binding site" evidence="10">
    <location>
        <position position="103"/>
    </location>
    <ligand>
        <name>ATP</name>
        <dbReference type="ChEBI" id="CHEBI:30616"/>
    </ligand>
</feature>
<evidence type="ECO:0000256" key="7">
    <source>
        <dbReference type="ARBA" id="ARBA00022777"/>
    </source>
</evidence>
<keyword evidence="5 10" id="KW-0808">Transferase</keyword>
<feature type="binding site" evidence="10">
    <location>
        <position position="194"/>
    </location>
    <ligand>
        <name>ATP</name>
        <dbReference type="ChEBI" id="CHEBI:30616"/>
    </ligand>
</feature>
<dbReference type="GO" id="GO:0016887">
    <property type="term" value="F:ATP hydrolysis activity"/>
    <property type="evidence" value="ECO:0007669"/>
    <property type="project" value="UniProtKB-UniRule"/>
</dbReference>
<keyword evidence="6 10" id="KW-0547">Nucleotide-binding</keyword>
<dbReference type="EC" id="2.7.4.3" evidence="10"/>
<accession>A0A1S5YDM0</accession>
<reference evidence="11" key="1">
    <citation type="submission" date="2016-11" db="EMBL/GenBank/DDBJ databases">
        <title>Isolation and core promoter characterization to the gene encoding to Taenia solium TATA binding protein 1 (TsTBP1).</title>
        <authorList>
            <person name="Rodriguez Lima O."/>
            <person name="Garcia Gutierrez P."/>
            <person name="Jimenez L."/>
            <person name="Zarain-Herzberg A."/>
            <person name="Lazarini R."/>
            <person name="Landa A."/>
        </authorList>
    </citation>
    <scope>NUCLEOTIDE SEQUENCE</scope>
</reference>
<keyword evidence="7 10" id="KW-0418">Kinase</keyword>
<dbReference type="InterPro" id="IPR027417">
    <property type="entry name" value="P-loop_NTPase"/>
</dbReference>
<comment type="subcellular location">
    <subcellularLocation>
        <location evidence="10">Cytoplasm</location>
    </subcellularLocation>
    <subcellularLocation>
        <location evidence="10">Nucleus</location>
    </subcellularLocation>
</comment>
<evidence type="ECO:0000256" key="4">
    <source>
        <dbReference type="ARBA" id="ARBA00022552"/>
    </source>
</evidence>
<feature type="binding site" evidence="10">
    <location>
        <position position="100"/>
    </location>
    <ligand>
        <name>ATP</name>
        <dbReference type="ChEBI" id="CHEBI:30616"/>
    </ligand>
</feature>
<feature type="region of interest" description="NMPbind" evidence="10">
    <location>
        <begin position="118"/>
        <end position="141"/>
    </location>
</feature>
<feature type="binding site" evidence="10">
    <location>
        <position position="101"/>
    </location>
    <ligand>
        <name>ATP</name>
        <dbReference type="ChEBI" id="CHEBI:30616"/>
    </ligand>
</feature>
<comment type="similarity">
    <text evidence="10">Belongs to the adenylate kinase family. AK6 subfamily.</text>
</comment>
<sequence length="257" mass="29189">MKLRAGCVGSPPARLQYDLKKVIGGVRSLVCDLTDNYSPSQSIQRLIHLTRVQEDQSINKSFENTQTLNTLTVSLNTRTCTLLMERALPNILITGTPGCGKTTLATELARVSGLSYISVNDVAKADSLYDGYDDVNECHILDEDRVIDEIEPKMQEGGQILDYHSCDFFPERWFDAVFVLRTDNQVLYPRLASRGYKLKKIQDLIHCEIVQVVLDEARDSYDAEIVHELKSDTLENLAENIERIVAWIELWKRNHSN</sequence>
<comment type="function">
    <text evidence="10">Broad-specificity nucleoside monophosphate (NMP) kinase that catalyzes the reversible transfer of the terminal phosphate group between nucleoside triphosphates and monophosphates. Has also ATPase activity. Involved in the late cytoplasmic maturation steps of the 40S ribosomal particles, specifically 18S rRNA maturation. While NMP activity is not required for ribosome maturation, ATPase activity is. Associates transiently with small ribosomal subunit protein uS11. ATP hydrolysis breaks the interaction with uS11. May temporarily remove uS11 from the ribosome to enable a conformational change of the ribosomal RNA that is needed for the final maturation step of the small ribosomal subunit. Its NMP activity may have a role in nuclear energy homeostasis.</text>
</comment>
<evidence type="ECO:0000256" key="10">
    <source>
        <dbReference type="HAMAP-Rule" id="MF_03173"/>
    </source>
</evidence>
<keyword evidence="2 10" id="KW-0963">Cytoplasm</keyword>
<evidence type="ECO:0000256" key="2">
    <source>
        <dbReference type="ARBA" id="ARBA00022490"/>
    </source>
</evidence>
<keyword evidence="3 10" id="KW-0690">Ribosome biogenesis</keyword>
<evidence type="ECO:0000256" key="8">
    <source>
        <dbReference type="ARBA" id="ARBA00022840"/>
    </source>
</evidence>
<evidence type="ECO:0000313" key="11">
    <source>
        <dbReference type="EMBL" id="AQQ80210.1"/>
    </source>
</evidence>
<protein>
    <recommendedName>
        <fullName evidence="10">Adenylate kinase isoenzyme 6 homolog</fullName>
        <shortName evidence="10">AK6</shortName>
        <ecNumber evidence="10">2.7.4.3</ecNumber>
    </recommendedName>
    <alternativeName>
        <fullName evidence="10">Dual activity adenylate kinase/ATPase</fullName>
        <shortName evidence="10">AK/ATPase</shortName>
    </alternativeName>
</protein>
<evidence type="ECO:0000256" key="6">
    <source>
        <dbReference type="ARBA" id="ARBA00022741"/>
    </source>
</evidence>
<dbReference type="GO" id="GO:0005634">
    <property type="term" value="C:nucleus"/>
    <property type="evidence" value="ECO:0007669"/>
    <property type="project" value="UniProtKB-SubCell"/>
</dbReference>
<dbReference type="GO" id="GO:0005524">
    <property type="term" value="F:ATP binding"/>
    <property type="evidence" value="ECO:0007669"/>
    <property type="project" value="UniProtKB-KW"/>
</dbReference>
<dbReference type="PANTHER" id="PTHR12595:SF0">
    <property type="entry name" value="ADENYLATE KINASE ISOENZYME 6"/>
    <property type="match status" value="1"/>
</dbReference>
<keyword evidence="8 10" id="KW-0067">ATP-binding</keyword>
<evidence type="ECO:0000256" key="5">
    <source>
        <dbReference type="ARBA" id="ARBA00022679"/>
    </source>
</evidence>
<dbReference type="GO" id="GO:0006364">
    <property type="term" value="P:rRNA processing"/>
    <property type="evidence" value="ECO:0007669"/>
    <property type="project" value="UniProtKB-KW"/>
</dbReference>
<keyword evidence="9 10" id="KW-0539">Nucleus</keyword>
<comment type="catalytic activity">
    <reaction evidence="1 10">
        <text>AMP + ATP = 2 ADP</text>
        <dbReference type="Rhea" id="RHEA:12973"/>
        <dbReference type="ChEBI" id="CHEBI:30616"/>
        <dbReference type="ChEBI" id="CHEBI:456215"/>
        <dbReference type="ChEBI" id="CHEBI:456216"/>
        <dbReference type="EC" id="2.7.4.3"/>
    </reaction>
</comment>
<evidence type="ECO:0000256" key="3">
    <source>
        <dbReference type="ARBA" id="ARBA00022517"/>
    </source>
</evidence>
<dbReference type="Gene3D" id="3.40.50.300">
    <property type="entry name" value="P-loop containing nucleotide triphosphate hydrolases"/>
    <property type="match status" value="1"/>
</dbReference>
<feature type="region of interest" description="LID" evidence="10">
    <location>
        <begin position="193"/>
        <end position="203"/>
    </location>
</feature>
<dbReference type="AlphaFoldDB" id="A0A1S5YDM0"/>